<feature type="transmembrane region" description="Helical" evidence="7">
    <location>
        <begin position="172"/>
        <end position="191"/>
    </location>
</feature>
<dbReference type="Proteomes" id="UP001299265">
    <property type="component" value="Unassembled WGS sequence"/>
</dbReference>
<dbReference type="InterPro" id="IPR002524">
    <property type="entry name" value="Cation_efflux"/>
</dbReference>
<evidence type="ECO:0000256" key="6">
    <source>
        <dbReference type="ARBA" id="ARBA00023136"/>
    </source>
</evidence>
<dbReference type="PANTHER" id="PTHR43840:SF50">
    <property type="entry name" value="MANGANESE EFFLUX SYSTEM PROTEIN MNES"/>
    <property type="match status" value="1"/>
</dbReference>
<keyword evidence="5 7" id="KW-1133">Transmembrane helix</keyword>
<dbReference type="GO" id="GO:0008324">
    <property type="term" value="F:monoatomic cation transmembrane transporter activity"/>
    <property type="evidence" value="ECO:0007669"/>
    <property type="project" value="InterPro"/>
</dbReference>
<evidence type="ECO:0000256" key="5">
    <source>
        <dbReference type="ARBA" id="ARBA00022989"/>
    </source>
</evidence>
<feature type="transmembrane region" description="Helical" evidence="7">
    <location>
        <begin position="25"/>
        <end position="54"/>
    </location>
</feature>
<dbReference type="Pfam" id="PF16916">
    <property type="entry name" value="ZT_dimer"/>
    <property type="match status" value="1"/>
</dbReference>
<keyword evidence="3" id="KW-0813">Transport</keyword>
<dbReference type="FunFam" id="1.20.1510.10:FF:000006">
    <property type="entry name" value="Divalent cation efflux transporter"/>
    <property type="match status" value="1"/>
</dbReference>
<evidence type="ECO:0000313" key="10">
    <source>
        <dbReference type="EMBL" id="MCD2492805.1"/>
    </source>
</evidence>
<comment type="similarity">
    <text evidence="2">Belongs to the cation diffusion facilitator (CDF) transporter (TC 2.A.4) family.</text>
</comment>
<gene>
    <name evidence="10" type="ORF">LQE92_09205</name>
</gene>
<evidence type="ECO:0000259" key="9">
    <source>
        <dbReference type="Pfam" id="PF16916"/>
    </source>
</evidence>
<keyword evidence="6 7" id="KW-0472">Membrane</keyword>
<keyword evidence="4 7" id="KW-0812">Transmembrane</keyword>
<feature type="domain" description="Cation efflux protein transmembrane" evidence="8">
    <location>
        <begin position="31"/>
        <end position="222"/>
    </location>
</feature>
<dbReference type="SUPFAM" id="SSF161111">
    <property type="entry name" value="Cation efflux protein transmembrane domain-like"/>
    <property type="match status" value="1"/>
</dbReference>
<evidence type="ECO:0000256" key="3">
    <source>
        <dbReference type="ARBA" id="ARBA00022448"/>
    </source>
</evidence>
<dbReference type="InterPro" id="IPR050291">
    <property type="entry name" value="CDF_Transporter"/>
</dbReference>
<dbReference type="InterPro" id="IPR036837">
    <property type="entry name" value="Cation_efflux_CTD_sf"/>
</dbReference>
<protein>
    <submittedName>
        <fullName evidence="10">Cation diffusion facilitator family transporter</fullName>
    </submittedName>
</protein>
<name>A0AAP2W904_9FIRM</name>
<feature type="transmembrane region" description="Helical" evidence="7">
    <location>
        <begin position="197"/>
        <end position="215"/>
    </location>
</feature>
<keyword evidence="11" id="KW-1185">Reference proteome</keyword>
<dbReference type="InterPro" id="IPR058533">
    <property type="entry name" value="Cation_efflux_TM"/>
</dbReference>
<evidence type="ECO:0000256" key="1">
    <source>
        <dbReference type="ARBA" id="ARBA00004141"/>
    </source>
</evidence>
<reference evidence="10 11" key="1">
    <citation type="submission" date="2021-11" db="EMBL/GenBank/DDBJ databases">
        <title>Lacrimispora sp. nov. NSJ-141 isolated from human feces.</title>
        <authorList>
            <person name="Abdugheni R."/>
        </authorList>
    </citation>
    <scope>NUCLEOTIDE SEQUENCE [LARGE SCALE GENOMIC DNA]</scope>
    <source>
        <strain evidence="10 11">NSJ-141</strain>
    </source>
</reference>
<proteinExistence type="inferred from homology"/>
<evidence type="ECO:0000256" key="7">
    <source>
        <dbReference type="SAM" id="Phobius"/>
    </source>
</evidence>
<sequence length="392" mass="43829">MTDFLVRRFVKDYNQTQRASVRTSYGILSSIVGIGCNLFLFLAKLIIGIFLNSISVMSDAFNNLSDAASSIISFIGVKMAGRPADKDHPFGHGRIEYISALIVSFLVIEVGWTFMKTSFTKVRSPEALSFNMVSLIILVLSIGMKLWLSFFNRKLGKRIGSKVMEATAADSLGDVLVTAATILSVALYGAFGWNIDGFIGMAVSVVVIVAGINIAKDTLKPLIGEAIDPYVYRKIKTFVEGYDGIWGTHDLIVHNYGPSTSMASIHAEVDSHGNMEDIHEIIDQIEREAKEQLGIFLVIHMDPIETNDPLVEERRRMVLECLDELDGRITLHDFRMVDGRKQVNLIFDIVVPYEMKEKEIEEVTAHLEEKLRLLDGRFHCVITVDKSYIAEN</sequence>
<evidence type="ECO:0000256" key="2">
    <source>
        <dbReference type="ARBA" id="ARBA00008114"/>
    </source>
</evidence>
<dbReference type="AlphaFoldDB" id="A0AAP2W904"/>
<dbReference type="RefSeq" id="WP_231062690.1">
    <property type="nucleotide sequence ID" value="NZ_JAJNOR010000005.1"/>
</dbReference>
<feature type="domain" description="Cation efflux protein cytoplasmic" evidence="9">
    <location>
        <begin position="231"/>
        <end position="303"/>
    </location>
</feature>
<dbReference type="Gene3D" id="1.20.1510.10">
    <property type="entry name" value="Cation efflux protein transmembrane domain"/>
    <property type="match status" value="1"/>
</dbReference>
<feature type="transmembrane region" description="Helical" evidence="7">
    <location>
        <begin position="97"/>
        <end position="115"/>
    </location>
</feature>
<feature type="transmembrane region" description="Helical" evidence="7">
    <location>
        <begin position="60"/>
        <end position="77"/>
    </location>
</feature>
<organism evidence="10 11">
    <name type="scientific">Lientehia hominis</name>
    <dbReference type="NCBI Taxonomy" id="2897778"/>
    <lineage>
        <taxon>Bacteria</taxon>
        <taxon>Bacillati</taxon>
        <taxon>Bacillota</taxon>
        <taxon>Clostridia</taxon>
        <taxon>Lachnospirales</taxon>
        <taxon>Lachnospiraceae</taxon>
        <taxon>Lientehia</taxon>
    </lineage>
</organism>
<dbReference type="Gene3D" id="3.30.70.1350">
    <property type="entry name" value="Cation efflux protein, cytoplasmic domain"/>
    <property type="match status" value="1"/>
</dbReference>
<dbReference type="InterPro" id="IPR027469">
    <property type="entry name" value="Cation_efflux_TMD_sf"/>
</dbReference>
<feature type="transmembrane region" description="Helical" evidence="7">
    <location>
        <begin position="127"/>
        <end position="151"/>
    </location>
</feature>
<accession>A0AAP2W904</accession>
<evidence type="ECO:0000259" key="8">
    <source>
        <dbReference type="Pfam" id="PF01545"/>
    </source>
</evidence>
<comment type="subcellular location">
    <subcellularLocation>
        <location evidence="1">Membrane</location>
        <topology evidence="1">Multi-pass membrane protein</topology>
    </subcellularLocation>
</comment>
<dbReference type="InterPro" id="IPR027470">
    <property type="entry name" value="Cation_efflux_CTD"/>
</dbReference>
<evidence type="ECO:0000256" key="4">
    <source>
        <dbReference type="ARBA" id="ARBA00022692"/>
    </source>
</evidence>
<evidence type="ECO:0000313" key="11">
    <source>
        <dbReference type="Proteomes" id="UP001299265"/>
    </source>
</evidence>
<dbReference type="SUPFAM" id="SSF160240">
    <property type="entry name" value="Cation efflux protein cytoplasmic domain-like"/>
    <property type="match status" value="2"/>
</dbReference>
<dbReference type="GO" id="GO:0016020">
    <property type="term" value="C:membrane"/>
    <property type="evidence" value="ECO:0007669"/>
    <property type="project" value="UniProtKB-SubCell"/>
</dbReference>
<dbReference type="NCBIfam" id="TIGR01297">
    <property type="entry name" value="CDF"/>
    <property type="match status" value="1"/>
</dbReference>
<comment type="caution">
    <text evidence="10">The sequence shown here is derived from an EMBL/GenBank/DDBJ whole genome shotgun (WGS) entry which is preliminary data.</text>
</comment>
<dbReference type="PANTHER" id="PTHR43840">
    <property type="entry name" value="MITOCHONDRIAL METAL TRANSPORTER 1-RELATED"/>
    <property type="match status" value="1"/>
</dbReference>
<dbReference type="Pfam" id="PF01545">
    <property type="entry name" value="Cation_efflux"/>
    <property type="match status" value="1"/>
</dbReference>
<dbReference type="EMBL" id="JAJNOR010000005">
    <property type="protein sequence ID" value="MCD2492805.1"/>
    <property type="molecule type" value="Genomic_DNA"/>
</dbReference>